<evidence type="ECO:0000256" key="1">
    <source>
        <dbReference type="SAM" id="Phobius"/>
    </source>
</evidence>
<evidence type="ECO:0000313" key="2">
    <source>
        <dbReference type="EMBL" id="KAL3741326.1"/>
    </source>
</evidence>
<keyword evidence="3" id="KW-1185">Reference proteome</keyword>
<accession>A0ABD3KVH7</accession>
<evidence type="ECO:0000313" key="3">
    <source>
        <dbReference type="Proteomes" id="UP001634007"/>
    </source>
</evidence>
<keyword evidence="1" id="KW-0812">Transmembrane</keyword>
<organism evidence="2 3">
    <name type="scientific">Eucalyptus globulus</name>
    <name type="common">Tasmanian blue gum</name>
    <dbReference type="NCBI Taxonomy" id="34317"/>
    <lineage>
        <taxon>Eukaryota</taxon>
        <taxon>Viridiplantae</taxon>
        <taxon>Streptophyta</taxon>
        <taxon>Embryophyta</taxon>
        <taxon>Tracheophyta</taxon>
        <taxon>Spermatophyta</taxon>
        <taxon>Magnoliopsida</taxon>
        <taxon>eudicotyledons</taxon>
        <taxon>Gunneridae</taxon>
        <taxon>Pentapetalae</taxon>
        <taxon>rosids</taxon>
        <taxon>malvids</taxon>
        <taxon>Myrtales</taxon>
        <taxon>Myrtaceae</taxon>
        <taxon>Myrtoideae</taxon>
        <taxon>Eucalypteae</taxon>
        <taxon>Eucalyptus</taxon>
    </lineage>
</organism>
<feature type="non-terminal residue" evidence="2">
    <location>
        <position position="1"/>
    </location>
</feature>
<dbReference type="Proteomes" id="UP001634007">
    <property type="component" value="Unassembled WGS sequence"/>
</dbReference>
<feature type="transmembrane region" description="Helical" evidence="1">
    <location>
        <begin position="138"/>
        <end position="161"/>
    </location>
</feature>
<sequence length="280" mass="30961">SADEARSAMLAIRPVMLVTDENCISWYSVLLKDGIPSLKWHVSLGSLSWPFSSNVNVSTMGMLDLHPITPPSSFSTTDYVWACDGAVIICFPSPDSLMQSMAKEATVGMIYALSILSSAMAMLLAGACHVIEKHDVTALITILAMVADLIPFSVMLFRWYFCLIPSFLGEKGPWKGKDCVEEILNEGGSLLIDLIKEAGNFFLRAKILSACEMTETYLSLTFMTLYDPHFPFYYQPPHFHIRTDLNSVQRPRAIWGGKPAPHVKLTTDSDDSIGIGKILE</sequence>
<name>A0ABD3KVH7_EUCGL</name>
<reference evidence="2 3" key="1">
    <citation type="submission" date="2024-11" db="EMBL/GenBank/DDBJ databases">
        <title>Chromosome-level genome assembly of Eucalyptus globulus Labill. provides insights into its genome evolution.</title>
        <authorList>
            <person name="Li X."/>
        </authorList>
    </citation>
    <scope>NUCLEOTIDE SEQUENCE [LARGE SCALE GENOMIC DNA]</scope>
    <source>
        <strain evidence="2">CL2024</strain>
        <tissue evidence="2">Fresh tender leaves</tissue>
    </source>
</reference>
<comment type="caution">
    <text evidence="2">The sequence shown here is derived from an EMBL/GenBank/DDBJ whole genome shotgun (WGS) entry which is preliminary data.</text>
</comment>
<feature type="non-terminal residue" evidence="2">
    <location>
        <position position="280"/>
    </location>
</feature>
<feature type="transmembrane region" description="Helical" evidence="1">
    <location>
        <begin position="108"/>
        <end position="132"/>
    </location>
</feature>
<proteinExistence type="predicted"/>
<dbReference type="EMBL" id="JBJKBG010000004">
    <property type="protein sequence ID" value="KAL3741326.1"/>
    <property type="molecule type" value="Genomic_DNA"/>
</dbReference>
<protein>
    <submittedName>
        <fullName evidence="2">Uncharacterized protein</fullName>
    </submittedName>
</protein>
<gene>
    <name evidence="2" type="ORF">ACJRO7_016889</name>
</gene>
<keyword evidence="1" id="KW-1133">Transmembrane helix</keyword>
<dbReference type="AlphaFoldDB" id="A0ABD3KVH7"/>
<keyword evidence="1" id="KW-0472">Membrane</keyword>